<evidence type="ECO:0008006" key="3">
    <source>
        <dbReference type="Google" id="ProtNLM"/>
    </source>
</evidence>
<sequence>MAVAVDVLADIHDPAINLAVWQRMLDDALAADAARLLRFQCEPLRLELAVADVAAALPGAMVAAGWPPAPRIAMDMALLAGCLADVMACAAVSLRLEVITGDACRKYHADQVTARLITSYAGPGSQWLCDGDAAALAAGVSPDQVVPEQLQPGEVALFKGRRWSATPIIHRSPPIAGTGQRRLVLVINPAEPECLS</sequence>
<keyword evidence="2" id="KW-1185">Reference proteome</keyword>
<comment type="caution">
    <text evidence="1">The sequence shown here is derived from an EMBL/GenBank/DDBJ whole genome shotgun (WGS) entry which is preliminary data.</text>
</comment>
<dbReference type="InterPro" id="IPR014955">
    <property type="entry name" value="DUF1826"/>
</dbReference>
<accession>A0A841LD03</accession>
<organism evidence="1 2">
    <name type="scientific">Polymorphobacter multimanifer</name>
    <dbReference type="NCBI Taxonomy" id="1070431"/>
    <lineage>
        <taxon>Bacteria</taxon>
        <taxon>Pseudomonadati</taxon>
        <taxon>Pseudomonadota</taxon>
        <taxon>Alphaproteobacteria</taxon>
        <taxon>Sphingomonadales</taxon>
        <taxon>Sphingosinicellaceae</taxon>
        <taxon>Polymorphobacter</taxon>
    </lineage>
</organism>
<dbReference type="RefSeq" id="WP_184202013.1">
    <property type="nucleotide sequence ID" value="NZ_JACIIV010000026.1"/>
</dbReference>
<evidence type="ECO:0000313" key="1">
    <source>
        <dbReference type="EMBL" id="MBB6228873.1"/>
    </source>
</evidence>
<dbReference type="Proteomes" id="UP000538147">
    <property type="component" value="Unassembled WGS sequence"/>
</dbReference>
<dbReference type="Pfam" id="PF08856">
    <property type="entry name" value="DUF1826"/>
    <property type="match status" value="1"/>
</dbReference>
<dbReference type="EMBL" id="JACIIV010000026">
    <property type="protein sequence ID" value="MBB6228873.1"/>
    <property type="molecule type" value="Genomic_DNA"/>
</dbReference>
<dbReference type="AlphaFoldDB" id="A0A841LD03"/>
<name>A0A841LD03_9SPHN</name>
<proteinExistence type="predicted"/>
<reference evidence="1 2" key="1">
    <citation type="submission" date="2020-08" db="EMBL/GenBank/DDBJ databases">
        <title>Genomic Encyclopedia of Type Strains, Phase IV (KMG-IV): sequencing the most valuable type-strain genomes for metagenomic binning, comparative biology and taxonomic classification.</title>
        <authorList>
            <person name="Goeker M."/>
        </authorList>
    </citation>
    <scope>NUCLEOTIDE SEQUENCE [LARGE SCALE GENOMIC DNA]</scope>
    <source>
        <strain evidence="1 2">DSM 102189</strain>
    </source>
</reference>
<gene>
    <name evidence="1" type="ORF">FHS79_003066</name>
</gene>
<evidence type="ECO:0000313" key="2">
    <source>
        <dbReference type="Proteomes" id="UP000538147"/>
    </source>
</evidence>
<protein>
    <recommendedName>
        <fullName evidence="3">DUF1826 domain-containing protein</fullName>
    </recommendedName>
</protein>